<name>A0AAU9X2F3_9CNID</name>
<reference evidence="11 12" key="1">
    <citation type="submission" date="2022-05" db="EMBL/GenBank/DDBJ databases">
        <authorList>
            <consortium name="Genoscope - CEA"/>
            <person name="William W."/>
        </authorList>
    </citation>
    <scope>NUCLEOTIDE SEQUENCE [LARGE SCALE GENOMIC DNA]</scope>
</reference>
<gene>
    <name evidence="11" type="ORF">PMEA_00015689</name>
</gene>
<evidence type="ECO:0000256" key="9">
    <source>
        <dbReference type="SAM" id="MobiDB-lite"/>
    </source>
</evidence>
<keyword evidence="3" id="KW-0217">Developmental protein</keyword>
<evidence type="ECO:0000256" key="6">
    <source>
        <dbReference type="ARBA" id="ARBA00023242"/>
    </source>
</evidence>
<proteinExistence type="inferred from homology"/>
<evidence type="ECO:0000256" key="2">
    <source>
        <dbReference type="ARBA" id="ARBA00005661"/>
    </source>
</evidence>
<sequence length="213" mass="24645">MGSFSIRDILNLPEDRIRSLNSKSEEQMSFQDRSYPPQTLSSPDEPEANAPETAKDSNLNNFHFIFTGGQQTSVSQFDSVKKDHSDKDLKKRKRRVLFTKAQTFVLERRFQQQRYLSAPEREELARIVNLTPAQVKIWFQNHRYKYRKQISERGPWDKPYSPLSQGALLNGSGQFCSCVSPSCNYLSGSPYQGDYLHYPPSVNSSYIQPTTYW</sequence>
<dbReference type="SUPFAM" id="SSF46689">
    <property type="entry name" value="Homeodomain-like"/>
    <property type="match status" value="1"/>
</dbReference>
<comment type="similarity">
    <text evidence="2">Belongs to the NK-2 homeobox family.</text>
</comment>
<keyword evidence="5 7" id="KW-0371">Homeobox</keyword>
<feature type="DNA-binding region" description="Homeobox" evidence="7">
    <location>
        <begin position="91"/>
        <end position="150"/>
    </location>
</feature>
<comment type="caution">
    <text evidence="11">The sequence shown here is derived from an EMBL/GenBank/DDBJ whole genome shotgun (WGS) entry which is preliminary data.</text>
</comment>
<evidence type="ECO:0000256" key="4">
    <source>
        <dbReference type="ARBA" id="ARBA00023125"/>
    </source>
</evidence>
<evidence type="ECO:0000256" key="5">
    <source>
        <dbReference type="ARBA" id="ARBA00023155"/>
    </source>
</evidence>
<feature type="compositionally biased region" description="Basic and acidic residues" evidence="9">
    <location>
        <begin position="16"/>
        <end position="26"/>
    </location>
</feature>
<feature type="domain" description="Homeobox" evidence="10">
    <location>
        <begin position="89"/>
        <end position="149"/>
    </location>
</feature>
<dbReference type="InterPro" id="IPR017970">
    <property type="entry name" value="Homeobox_CS"/>
</dbReference>
<dbReference type="GO" id="GO:0000978">
    <property type="term" value="F:RNA polymerase II cis-regulatory region sequence-specific DNA binding"/>
    <property type="evidence" value="ECO:0007669"/>
    <property type="project" value="TreeGrafter"/>
</dbReference>
<keyword evidence="12" id="KW-1185">Reference proteome</keyword>
<comment type="subcellular location">
    <subcellularLocation>
        <location evidence="1 7 8">Nucleus</location>
    </subcellularLocation>
</comment>
<feature type="compositionally biased region" description="Polar residues" evidence="9">
    <location>
        <begin position="27"/>
        <end position="42"/>
    </location>
</feature>
<evidence type="ECO:0000313" key="11">
    <source>
        <dbReference type="EMBL" id="CAH3134063.1"/>
    </source>
</evidence>
<dbReference type="GO" id="GO:0000981">
    <property type="term" value="F:DNA-binding transcription factor activity, RNA polymerase II-specific"/>
    <property type="evidence" value="ECO:0007669"/>
    <property type="project" value="InterPro"/>
</dbReference>
<evidence type="ECO:0000313" key="12">
    <source>
        <dbReference type="Proteomes" id="UP001159428"/>
    </source>
</evidence>
<organism evidence="11 12">
    <name type="scientific">Pocillopora meandrina</name>
    <dbReference type="NCBI Taxonomy" id="46732"/>
    <lineage>
        <taxon>Eukaryota</taxon>
        <taxon>Metazoa</taxon>
        <taxon>Cnidaria</taxon>
        <taxon>Anthozoa</taxon>
        <taxon>Hexacorallia</taxon>
        <taxon>Scleractinia</taxon>
        <taxon>Astrocoeniina</taxon>
        <taxon>Pocilloporidae</taxon>
        <taxon>Pocillopora</taxon>
    </lineage>
</organism>
<accession>A0AAU9X2F3</accession>
<dbReference type="SMART" id="SM00389">
    <property type="entry name" value="HOX"/>
    <property type="match status" value="1"/>
</dbReference>
<dbReference type="EMBL" id="CALNXJ010000028">
    <property type="protein sequence ID" value="CAH3134063.1"/>
    <property type="molecule type" value="Genomic_DNA"/>
</dbReference>
<dbReference type="Proteomes" id="UP001159428">
    <property type="component" value="Unassembled WGS sequence"/>
</dbReference>
<evidence type="ECO:0000256" key="8">
    <source>
        <dbReference type="RuleBase" id="RU000682"/>
    </source>
</evidence>
<dbReference type="Pfam" id="PF00046">
    <property type="entry name" value="Homeodomain"/>
    <property type="match status" value="1"/>
</dbReference>
<dbReference type="PANTHER" id="PTHR24340">
    <property type="entry name" value="HOMEOBOX PROTEIN NKX"/>
    <property type="match status" value="1"/>
</dbReference>
<evidence type="ECO:0000259" key="10">
    <source>
        <dbReference type="PROSITE" id="PS50071"/>
    </source>
</evidence>
<dbReference type="CDD" id="cd00086">
    <property type="entry name" value="homeodomain"/>
    <property type="match status" value="1"/>
</dbReference>
<dbReference type="InterPro" id="IPR001356">
    <property type="entry name" value="HD"/>
</dbReference>
<evidence type="ECO:0000256" key="7">
    <source>
        <dbReference type="PROSITE-ProRule" id="PRU00108"/>
    </source>
</evidence>
<keyword evidence="4 7" id="KW-0238">DNA-binding</keyword>
<dbReference type="PROSITE" id="PS50071">
    <property type="entry name" value="HOMEOBOX_2"/>
    <property type="match status" value="1"/>
</dbReference>
<dbReference type="GO" id="GO:0030154">
    <property type="term" value="P:cell differentiation"/>
    <property type="evidence" value="ECO:0007669"/>
    <property type="project" value="TreeGrafter"/>
</dbReference>
<dbReference type="Gene3D" id="1.10.10.60">
    <property type="entry name" value="Homeodomain-like"/>
    <property type="match status" value="1"/>
</dbReference>
<dbReference type="PRINTS" id="PR00024">
    <property type="entry name" value="HOMEOBOX"/>
</dbReference>
<dbReference type="PROSITE" id="PS00027">
    <property type="entry name" value="HOMEOBOX_1"/>
    <property type="match status" value="1"/>
</dbReference>
<dbReference type="InterPro" id="IPR009057">
    <property type="entry name" value="Homeodomain-like_sf"/>
</dbReference>
<dbReference type="GO" id="GO:0005634">
    <property type="term" value="C:nucleus"/>
    <property type="evidence" value="ECO:0007669"/>
    <property type="project" value="UniProtKB-SubCell"/>
</dbReference>
<evidence type="ECO:0000256" key="3">
    <source>
        <dbReference type="ARBA" id="ARBA00022473"/>
    </source>
</evidence>
<dbReference type="AlphaFoldDB" id="A0AAU9X2F3"/>
<feature type="region of interest" description="Disordered" evidence="9">
    <location>
        <begin position="16"/>
        <end position="55"/>
    </location>
</feature>
<dbReference type="PANTHER" id="PTHR24340:SF82">
    <property type="entry name" value="HOMEOBOX PROTEIN VND"/>
    <property type="match status" value="1"/>
</dbReference>
<keyword evidence="6 7" id="KW-0539">Nucleus</keyword>
<dbReference type="InterPro" id="IPR050394">
    <property type="entry name" value="Homeobox_NK-like"/>
</dbReference>
<protein>
    <recommendedName>
        <fullName evidence="10">Homeobox domain-containing protein</fullName>
    </recommendedName>
</protein>
<dbReference type="FunFam" id="1.10.10.60:FF:000101">
    <property type="entry name" value="NK2 homeobox 8"/>
    <property type="match status" value="1"/>
</dbReference>
<dbReference type="InterPro" id="IPR020479">
    <property type="entry name" value="HD_metazoa"/>
</dbReference>
<evidence type="ECO:0000256" key="1">
    <source>
        <dbReference type="ARBA" id="ARBA00004123"/>
    </source>
</evidence>